<organism evidence="1 2">
    <name type="scientific">Cetraspora pellucida</name>
    <dbReference type="NCBI Taxonomy" id="1433469"/>
    <lineage>
        <taxon>Eukaryota</taxon>
        <taxon>Fungi</taxon>
        <taxon>Fungi incertae sedis</taxon>
        <taxon>Mucoromycota</taxon>
        <taxon>Glomeromycotina</taxon>
        <taxon>Glomeromycetes</taxon>
        <taxon>Diversisporales</taxon>
        <taxon>Gigasporaceae</taxon>
        <taxon>Cetraspora</taxon>
    </lineage>
</organism>
<keyword evidence="2" id="KW-1185">Reference proteome</keyword>
<dbReference type="OrthoDB" id="2433592at2759"/>
<comment type="caution">
    <text evidence="1">The sequence shown here is derived from an EMBL/GenBank/DDBJ whole genome shotgun (WGS) entry which is preliminary data.</text>
</comment>
<accession>A0A9N9GQ46</accession>
<dbReference type="EMBL" id="CAJVQA010005656">
    <property type="protein sequence ID" value="CAG8625296.1"/>
    <property type="molecule type" value="Genomic_DNA"/>
</dbReference>
<dbReference type="PANTHER" id="PTHR31424">
    <property type="entry name" value="PROTEIN CBG23806"/>
    <property type="match status" value="1"/>
</dbReference>
<dbReference type="PANTHER" id="PTHR31424:SF5">
    <property type="entry name" value="APPLE DOMAIN-CONTAINING PROTEIN"/>
    <property type="match status" value="1"/>
</dbReference>
<evidence type="ECO:0000313" key="1">
    <source>
        <dbReference type="EMBL" id="CAG8625296.1"/>
    </source>
</evidence>
<proteinExistence type="predicted"/>
<protein>
    <submittedName>
        <fullName evidence="1">5633_t:CDS:1</fullName>
    </submittedName>
</protein>
<reference evidence="1" key="1">
    <citation type="submission" date="2021-06" db="EMBL/GenBank/DDBJ databases">
        <authorList>
            <person name="Kallberg Y."/>
            <person name="Tangrot J."/>
            <person name="Rosling A."/>
        </authorList>
    </citation>
    <scope>NUCLEOTIDE SEQUENCE</scope>
    <source>
        <strain evidence="1">FL966</strain>
    </source>
</reference>
<sequence length="103" mass="12004">MNVFKSDSHLALLIYPDAESYNTLRIALSPLIRDLDDIKNEFINKNGYKWKIKLYIFADWKFLSICLGHKSANSVNFCLWCLINKSQNGIEVFETNNNNKQDN</sequence>
<dbReference type="AlphaFoldDB" id="A0A9N9GQ46"/>
<evidence type="ECO:0000313" key="2">
    <source>
        <dbReference type="Proteomes" id="UP000789759"/>
    </source>
</evidence>
<gene>
    <name evidence="1" type="ORF">CPELLU_LOCUS8126</name>
</gene>
<name>A0A9N9GQ46_9GLOM</name>
<dbReference type="Proteomes" id="UP000789759">
    <property type="component" value="Unassembled WGS sequence"/>
</dbReference>